<keyword evidence="2" id="KW-1133">Transmembrane helix</keyword>
<reference evidence="3 4" key="1">
    <citation type="journal article" date="2012" name="BMC Genomics">
        <title>Comparative genomic analysis and phylogenetic position of Theileria equi.</title>
        <authorList>
            <person name="Kappmeyer L.S."/>
            <person name="Thiagarajan M."/>
            <person name="Herndon D.R."/>
            <person name="Ramsay J.D."/>
            <person name="Caler E."/>
            <person name="Djikeng A."/>
            <person name="Gillespie J.J."/>
            <person name="Lau A.O."/>
            <person name="Roalson E.H."/>
            <person name="Silva J.C."/>
            <person name="Silva M.G."/>
            <person name="Suarez C.E."/>
            <person name="Ueti M.W."/>
            <person name="Nene V.M."/>
            <person name="Mealey R.H."/>
            <person name="Knowles D.P."/>
            <person name="Brayton K.A."/>
        </authorList>
    </citation>
    <scope>NUCLEOTIDE SEQUENCE [LARGE SCALE GENOMIC DNA]</scope>
    <source>
        <strain evidence="3 4">WA</strain>
    </source>
</reference>
<gene>
    <name evidence="3" type="ORF">BEWA_050020</name>
</gene>
<dbReference type="RefSeq" id="XP_004831986.1">
    <property type="nucleotide sequence ID" value="XM_004831929.1"/>
</dbReference>
<keyword evidence="2" id="KW-0812">Transmembrane</keyword>
<feature type="transmembrane region" description="Helical" evidence="2">
    <location>
        <begin position="288"/>
        <end position="306"/>
    </location>
</feature>
<dbReference type="eggNOG" id="ENOG502TN4D">
    <property type="taxonomic scope" value="Eukaryota"/>
</dbReference>
<keyword evidence="4" id="KW-1185">Reference proteome</keyword>
<evidence type="ECO:0000313" key="4">
    <source>
        <dbReference type="Proteomes" id="UP000031512"/>
    </source>
</evidence>
<feature type="region of interest" description="Disordered" evidence="1">
    <location>
        <begin position="322"/>
        <end position="342"/>
    </location>
</feature>
<feature type="transmembrane region" description="Helical" evidence="2">
    <location>
        <begin position="257"/>
        <end position="276"/>
    </location>
</feature>
<name>L1LB87_THEEQ</name>
<keyword evidence="2" id="KW-0472">Membrane</keyword>
<dbReference type="KEGG" id="beq:BEWA_050020"/>
<evidence type="ECO:0000256" key="2">
    <source>
        <dbReference type="SAM" id="Phobius"/>
    </source>
</evidence>
<dbReference type="GeneID" id="15804082"/>
<accession>L1LB87</accession>
<feature type="transmembrane region" description="Helical" evidence="2">
    <location>
        <begin position="217"/>
        <end position="237"/>
    </location>
</feature>
<organism evidence="3 4">
    <name type="scientific">Theileria equi strain WA</name>
    <dbReference type="NCBI Taxonomy" id="1537102"/>
    <lineage>
        <taxon>Eukaryota</taxon>
        <taxon>Sar</taxon>
        <taxon>Alveolata</taxon>
        <taxon>Apicomplexa</taxon>
        <taxon>Aconoidasida</taxon>
        <taxon>Piroplasmida</taxon>
        <taxon>Theileriidae</taxon>
        <taxon>Theileria</taxon>
    </lineage>
</organism>
<sequence>MDSPGGAAGGDSQPLAGNSGRRWTGVASLRKILSIPWEISMSSPKILFYTLLSLLFKAEALSVFYVGWIDALVSETNAESVTMHRNVAFIWLSKPLLSLFNDWLSRCFWTLDDFKELILILSGRRLVEALLRKLLKRQKKMEEYSIFGHKLDLENEPIFKYYRQTSQDSVSDEKVDTGKYNASIVVLVIAELIMMFYSIAIYVAYLVGEFDKPWIDTATIIFTICVVYTSSCADGLFSRHLRHRSEGIYAKAISARLALHASYAVSIALCVVLPNTLPFVTDMFNTNILFPIFIISNGVCTLWLLYDPTDLQLKTYSSSGAERKRVSPSPLPTPTATSLPETPRDGIISFPTECLISLVTLLFISMLIKNRYIAEGEIGIKKEWIFLIKE</sequence>
<protein>
    <submittedName>
        <fullName evidence="3">Uncharacterized protein</fullName>
    </submittedName>
</protein>
<dbReference type="EMBL" id="ACOU01000007">
    <property type="protein sequence ID" value="EKX72534.1"/>
    <property type="molecule type" value="Genomic_DNA"/>
</dbReference>
<feature type="transmembrane region" description="Helical" evidence="2">
    <location>
        <begin position="184"/>
        <end position="205"/>
    </location>
</feature>
<feature type="transmembrane region" description="Helical" evidence="2">
    <location>
        <begin position="46"/>
        <end position="68"/>
    </location>
</feature>
<evidence type="ECO:0000313" key="3">
    <source>
        <dbReference type="EMBL" id="EKX72534.1"/>
    </source>
</evidence>
<proteinExistence type="predicted"/>
<dbReference type="OrthoDB" id="364699at2759"/>
<dbReference type="Proteomes" id="UP000031512">
    <property type="component" value="Unassembled WGS sequence"/>
</dbReference>
<evidence type="ECO:0000256" key="1">
    <source>
        <dbReference type="SAM" id="MobiDB-lite"/>
    </source>
</evidence>
<dbReference type="VEuPathDB" id="PiroplasmaDB:BEWA_050020"/>
<dbReference type="AlphaFoldDB" id="L1LB87"/>
<comment type="caution">
    <text evidence="3">The sequence shown here is derived from an EMBL/GenBank/DDBJ whole genome shotgun (WGS) entry which is preliminary data.</text>
</comment>